<dbReference type="AlphaFoldDB" id="A0A7J0F7I1"/>
<gene>
    <name evidence="2" type="ORF">Acr_09g0003230</name>
</gene>
<comment type="caution">
    <text evidence="2">The sequence shown here is derived from an EMBL/GenBank/DDBJ whole genome shotgun (WGS) entry which is preliminary data.</text>
</comment>
<dbReference type="EMBL" id="BJWL01000009">
    <property type="protein sequence ID" value="GFY93877.1"/>
    <property type="molecule type" value="Genomic_DNA"/>
</dbReference>
<feature type="region of interest" description="Disordered" evidence="1">
    <location>
        <begin position="1"/>
        <end position="28"/>
    </location>
</feature>
<keyword evidence="3" id="KW-1185">Reference proteome</keyword>
<evidence type="ECO:0000313" key="2">
    <source>
        <dbReference type="EMBL" id="GFY93877.1"/>
    </source>
</evidence>
<reference evidence="2 3" key="1">
    <citation type="submission" date="2019-07" db="EMBL/GenBank/DDBJ databases">
        <title>De Novo Assembly of kiwifruit Actinidia rufa.</title>
        <authorList>
            <person name="Sugita-Konishi S."/>
            <person name="Sato K."/>
            <person name="Mori E."/>
            <person name="Abe Y."/>
            <person name="Kisaki G."/>
            <person name="Hamano K."/>
            <person name="Suezawa K."/>
            <person name="Otani M."/>
            <person name="Fukuda T."/>
            <person name="Manabe T."/>
            <person name="Gomi K."/>
            <person name="Tabuchi M."/>
            <person name="Akimitsu K."/>
            <person name="Kataoka I."/>
        </authorList>
    </citation>
    <scope>NUCLEOTIDE SEQUENCE [LARGE SCALE GENOMIC DNA]</scope>
    <source>
        <strain evidence="3">cv. Fuchu</strain>
    </source>
</reference>
<evidence type="ECO:0000313" key="3">
    <source>
        <dbReference type="Proteomes" id="UP000585474"/>
    </source>
</evidence>
<organism evidence="2 3">
    <name type="scientific">Actinidia rufa</name>
    <dbReference type="NCBI Taxonomy" id="165716"/>
    <lineage>
        <taxon>Eukaryota</taxon>
        <taxon>Viridiplantae</taxon>
        <taxon>Streptophyta</taxon>
        <taxon>Embryophyta</taxon>
        <taxon>Tracheophyta</taxon>
        <taxon>Spermatophyta</taxon>
        <taxon>Magnoliopsida</taxon>
        <taxon>eudicotyledons</taxon>
        <taxon>Gunneridae</taxon>
        <taxon>Pentapetalae</taxon>
        <taxon>asterids</taxon>
        <taxon>Ericales</taxon>
        <taxon>Actinidiaceae</taxon>
        <taxon>Actinidia</taxon>
    </lineage>
</organism>
<evidence type="ECO:0000256" key="1">
    <source>
        <dbReference type="SAM" id="MobiDB-lite"/>
    </source>
</evidence>
<proteinExistence type="predicted"/>
<dbReference type="Proteomes" id="UP000585474">
    <property type="component" value="Unassembled WGS sequence"/>
</dbReference>
<accession>A0A7J0F7I1</accession>
<name>A0A7J0F7I1_9ERIC</name>
<sequence>MAQPRHSYPNCCDARSERGRVSHTGRYPPPLGNGVTMSTLEDVNELLRLNLWGEVDWRTYVCEGKEEDTLVTPKNTFARWIRCFFRDYPKRKLDGDSSGNKPKYFTGPGIDFTLAAFLVLWLSWYVVDTGWHEWTSFQACSVVSSCIASIPNVFAEFLEGSFERDLSEEYILNDLEELEVEPNTAVESSVVGELWAFPGDLPTFDDITLMWIAEVYNPQSTGIGYDQGATNPPRVVTEEICSHFLIRNQRTDETGQPQPSWGGSLGSSITSMVKLLV</sequence>
<protein>
    <submittedName>
        <fullName evidence="2">Uncharacterized protein</fullName>
    </submittedName>
</protein>